<dbReference type="GO" id="GO:0046872">
    <property type="term" value="F:metal ion binding"/>
    <property type="evidence" value="ECO:0007669"/>
    <property type="project" value="UniProtKB-KW"/>
</dbReference>
<feature type="compositionally biased region" description="Low complexity" evidence="5">
    <location>
        <begin position="1"/>
        <end position="14"/>
    </location>
</feature>
<dbReference type="InterPro" id="IPR015324">
    <property type="entry name" value="Ribosomal_Rsm22-like"/>
</dbReference>
<keyword evidence="1" id="KW-0479">Metal-binding</keyword>
<feature type="compositionally biased region" description="Basic and acidic residues" evidence="5">
    <location>
        <begin position="15"/>
        <end position="35"/>
    </location>
</feature>
<dbReference type="GO" id="GO:0051536">
    <property type="term" value="F:iron-sulfur cluster binding"/>
    <property type="evidence" value="ECO:0007669"/>
    <property type="project" value="UniProtKB-KW"/>
</dbReference>
<feature type="region of interest" description="Disordered" evidence="5">
    <location>
        <begin position="1"/>
        <end position="96"/>
    </location>
</feature>
<evidence type="ECO:0000256" key="1">
    <source>
        <dbReference type="ARBA" id="ARBA00022723"/>
    </source>
</evidence>
<protein>
    <recommendedName>
        <fullName evidence="8">Ribosomal small subunit Rsm22</fullName>
    </recommendedName>
</protein>
<keyword evidence="2" id="KW-0809">Transit peptide</keyword>
<evidence type="ECO:0000256" key="5">
    <source>
        <dbReference type="SAM" id="MobiDB-lite"/>
    </source>
</evidence>
<dbReference type="Proteomes" id="UP000477488">
    <property type="component" value="Unassembled WGS sequence"/>
</dbReference>
<evidence type="ECO:0000313" key="7">
    <source>
        <dbReference type="Proteomes" id="UP000477488"/>
    </source>
</evidence>
<dbReference type="AlphaFoldDB" id="A0A6L5XJQ5"/>
<dbReference type="Pfam" id="PF09243">
    <property type="entry name" value="Rsm22"/>
    <property type="match status" value="1"/>
</dbReference>
<organism evidence="6 7">
    <name type="scientific">Desulfovibrio porci</name>
    <dbReference type="NCBI Taxonomy" id="2605782"/>
    <lineage>
        <taxon>Bacteria</taxon>
        <taxon>Pseudomonadati</taxon>
        <taxon>Thermodesulfobacteriota</taxon>
        <taxon>Desulfovibrionia</taxon>
        <taxon>Desulfovibrionales</taxon>
        <taxon>Desulfovibrionaceae</taxon>
        <taxon>Desulfovibrio</taxon>
    </lineage>
</organism>
<accession>A0A6L5XJQ5</accession>
<dbReference type="EMBL" id="VUMH01000003">
    <property type="protein sequence ID" value="MSS27374.1"/>
    <property type="molecule type" value="Genomic_DNA"/>
</dbReference>
<evidence type="ECO:0008006" key="8">
    <source>
        <dbReference type="Google" id="ProtNLM"/>
    </source>
</evidence>
<feature type="region of interest" description="Disordered" evidence="5">
    <location>
        <begin position="297"/>
        <end position="322"/>
    </location>
</feature>
<keyword evidence="3" id="KW-0408">Iron</keyword>
<keyword evidence="7" id="KW-1185">Reference proteome</keyword>
<feature type="compositionally biased region" description="Basic residues" evidence="5">
    <location>
        <begin position="523"/>
        <end position="538"/>
    </location>
</feature>
<dbReference type="GO" id="GO:0008168">
    <property type="term" value="F:methyltransferase activity"/>
    <property type="evidence" value="ECO:0007669"/>
    <property type="project" value="InterPro"/>
</dbReference>
<keyword evidence="4" id="KW-0411">Iron-sulfur</keyword>
<comment type="caution">
    <text evidence="6">The sequence shown here is derived from an EMBL/GenBank/DDBJ whole genome shotgun (WGS) entry which is preliminary data.</text>
</comment>
<gene>
    <name evidence="6" type="ORF">FYJ44_04780</name>
</gene>
<feature type="region of interest" description="Disordered" evidence="5">
    <location>
        <begin position="519"/>
        <end position="538"/>
    </location>
</feature>
<reference evidence="6 7" key="1">
    <citation type="submission" date="2019-09" db="EMBL/GenBank/DDBJ databases">
        <title>In-depth cultivation of the pig gut microbiome towards novel bacterial diversity and tailored functional studies.</title>
        <authorList>
            <person name="Wylensek D."/>
            <person name="Hitch T.C.A."/>
            <person name="Clavel T."/>
        </authorList>
    </citation>
    <scope>NUCLEOTIDE SEQUENCE [LARGE SCALE GENOMIC DNA]</scope>
    <source>
        <strain evidence="6 7">PG-178-WT-4</strain>
    </source>
</reference>
<evidence type="ECO:0000313" key="6">
    <source>
        <dbReference type="EMBL" id="MSS27374.1"/>
    </source>
</evidence>
<evidence type="ECO:0000256" key="4">
    <source>
        <dbReference type="ARBA" id="ARBA00023014"/>
    </source>
</evidence>
<evidence type="ECO:0000256" key="3">
    <source>
        <dbReference type="ARBA" id="ARBA00023004"/>
    </source>
</evidence>
<proteinExistence type="predicted"/>
<name>A0A6L5XJQ5_9BACT</name>
<dbReference type="GO" id="GO:0006412">
    <property type="term" value="P:translation"/>
    <property type="evidence" value="ECO:0007669"/>
    <property type="project" value="InterPro"/>
</dbReference>
<sequence length="538" mass="57761">MPRRTASPSASPKPRASDRKPSPARPRDSRADKGKPAAPSGNRSDNRYDSRPGKLPAGQRPERRDAMDAPRAPRPARETGSRFPSASPWPRTDALFPPLDADARQALECLPEALHKIWPLNAAHRRSLPEDVAALSRLLTTERRDLRRPYWSSPAFVSAYLYYFLPWNLLRLTRLLAALPLPDPRALAPEDGEALLLDAGSGPLSLPLALWLARPQWREAPVRVLALDSAARPPELGKALFASWGACLGWKTWPVRTAQGPLESLARQAAPLLAGKGGAQRCRPWLVTAANVLNELRPGRKGGGGRQAWDEEPEDGEGAEVAPQGPLAERLDSLLDAFAPLLFRHNGAEPENAPESGASPALLFVEPGTRLGGNTIMRLRDLALEGGLAALAPCPHNAACPLLAGQGGRTWCHFTFDSRDAPDWLLRLSTEAGLAKSGLSLAPLLLGAAAEPEAVPVAAPGREKTLPARVLSAPFAVPGLAGRVRYACTAEGLMLLEDAEALASGDRLPVRLMPDAPRDAKSRARIIRSPRAHVSAKP</sequence>
<evidence type="ECO:0000256" key="2">
    <source>
        <dbReference type="ARBA" id="ARBA00022946"/>
    </source>
</evidence>